<feature type="domain" description="M23ase beta-sheet core" evidence="2">
    <location>
        <begin position="265"/>
        <end position="358"/>
    </location>
</feature>
<dbReference type="CDD" id="cd12797">
    <property type="entry name" value="M23_peptidase"/>
    <property type="match status" value="1"/>
</dbReference>
<proteinExistence type="predicted"/>
<accession>A0ABV4BGW6</accession>
<organism evidence="3 4">
    <name type="scientific">Thioalkalicoccus limnaeus</name>
    <dbReference type="NCBI Taxonomy" id="120681"/>
    <lineage>
        <taxon>Bacteria</taxon>
        <taxon>Pseudomonadati</taxon>
        <taxon>Pseudomonadota</taxon>
        <taxon>Gammaproteobacteria</taxon>
        <taxon>Chromatiales</taxon>
        <taxon>Chromatiaceae</taxon>
        <taxon>Thioalkalicoccus</taxon>
    </lineage>
</organism>
<dbReference type="Gene3D" id="2.70.70.10">
    <property type="entry name" value="Glucose Permease (Domain IIA)"/>
    <property type="match status" value="1"/>
</dbReference>
<protein>
    <submittedName>
        <fullName evidence="3">Peptidoglycan DD-metalloendopeptidase family protein</fullName>
    </submittedName>
</protein>
<dbReference type="Gene3D" id="6.10.250.3150">
    <property type="match status" value="1"/>
</dbReference>
<name>A0ABV4BGW6_9GAMM</name>
<dbReference type="RefSeq" id="WP_369667099.1">
    <property type="nucleotide sequence ID" value="NZ_JBDKXB010000011.1"/>
</dbReference>
<dbReference type="Proteomes" id="UP001564408">
    <property type="component" value="Unassembled WGS sequence"/>
</dbReference>
<dbReference type="Pfam" id="PF01551">
    <property type="entry name" value="Peptidase_M23"/>
    <property type="match status" value="1"/>
</dbReference>
<keyword evidence="4" id="KW-1185">Reference proteome</keyword>
<evidence type="ECO:0000313" key="4">
    <source>
        <dbReference type="Proteomes" id="UP001564408"/>
    </source>
</evidence>
<dbReference type="SUPFAM" id="SSF51261">
    <property type="entry name" value="Duplicated hybrid motif"/>
    <property type="match status" value="1"/>
</dbReference>
<feature type="coiled-coil region" evidence="1">
    <location>
        <begin position="8"/>
        <end position="98"/>
    </location>
</feature>
<keyword evidence="1" id="KW-0175">Coiled coil</keyword>
<dbReference type="InterPro" id="IPR016047">
    <property type="entry name" value="M23ase_b-sheet_dom"/>
</dbReference>
<feature type="coiled-coil region" evidence="1">
    <location>
        <begin position="176"/>
        <end position="221"/>
    </location>
</feature>
<sequence length="367" mass="41150">MLADDSVLERQRRDLETIEREVETVRRDLATQRAARAELARELQQAERDVASLARAGHQLAIEIADQESVIERLRRALADEQQALAREQRALADLLRAVYAAGPADRLKLILNQEDGHRLTRLLSYYDYINRQRRERILGTQARATRLVELAAAADEEVDRLRRLAEHQGRSQQKLEEAQTRRRALLAELEQTIAGRGERVAQLEADAETLRRLITSLEQREQIDAEADVQLVPIAQRRGQLGWPVPGRLVTRFGAPKDGGPMTWDGIVLAVPEGVPVRAVHPGRVVYADWLRGLGLLLIIDHDDGFLTLYGHNQALLKEAGEWVVAGETIALSGTTGGRDAVGLYFALRHQGRPVNPEQWLAARAH</sequence>
<gene>
    <name evidence="3" type="ORF">ABC977_09880</name>
</gene>
<dbReference type="InterPro" id="IPR050570">
    <property type="entry name" value="Cell_wall_metabolism_enzyme"/>
</dbReference>
<comment type="caution">
    <text evidence="3">The sequence shown here is derived from an EMBL/GenBank/DDBJ whole genome shotgun (WGS) entry which is preliminary data.</text>
</comment>
<evidence type="ECO:0000313" key="3">
    <source>
        <dbReference type="EMBL" id="MEY6432713.1"/>
    </source>
</evidence>
<dbReference type="PANTHER" id="PTHR21666:SF270">
    <property type="entry name" value="MUREIN HYDROLASE ACTIVATOR ENVC"/>
    <property type="match status" value="1"/>
</dbReference>
<dbReference type="InterPro" id="IPR011055">
    <property type="entry name" value="Dup_hybrid_motif"/>
</dbReference>
<reference evidence="3 4" key="1">
    <citation type="submission" date="2024-05" db="EMBL/GenBank/DDBJ databases">
        <title>Genome Sequence and Characterization of the New Strain Purple Sulfur Bacterium of Genus Thioalkalicoccus.</title>
        <authorList>
            <person name="Bryantseva I.A."/>
            <person name="Kyndt J.A."/>
            <person name="Imhoff J.F."/>
        </authorList>
    </citation>
    <scope>NUCLEOTIDE SEQUENCE [LARGE SCALE GENOMIC DNA]</scope>
    <source>
        <strain evidence="3 4">Um2</strain>
    </source>
</reference>
<evidence type="ECO:0000256" key="1">
    <source>
        <dbReference type="SAM" id="Coils"/>
    </source>
</evidence>
<dbReference type="PANTHER" id="PTHR21666">
    <property type="entry name" value="PEPTIDASE-RELATED"/>
    <property type="match status" value="1"/>
</dbReference>
<dbReference type="EMBL" id="JBDKXB010000011">
    <property type="protein sequence ID" value="MEY6432713.1"/>
    <property type="molecule type" value="Genomic_DNA"/>
</dbReference>
<evidence type="ECO:0000259" key="2">
    <source>
        <dbReference type="Pfam" id="PF01551"/>
    </source>
</evidence>